<evidence type="ECO:0000313" key="2">
    <source>
        <dbReference type="Proteomes" id="UP000789525"/>
    </source>
</evidence>
<protein>
    <submittedName>
        <fullName evidence="1">6747_t:CDS:1</fullName>
    </submittedName>
</protein>
<dbReference type="Proteomes" id="UP000789525">
    <property type="component" value="Unassembled WGS sequence"/>
</dbReference>
<sequence>LNRAKLHNLLSILENISVFPNASYHQNPFLEDTPIFPNTSYYQEPFKLVRSNSSTQKTHNITIVTGA</sequence>
<dbReference type="EMBL" id="CAJVPT010066446">
    <property type="protein sequence ID" value="CAG8773420.1"/>
    <property type="molecule type" value="Genomic_DNA"/>
</dbReference>
<name>A0ACA9R226_9GLOM</name>
<comment type="caution">
    <text evidence="1">The sequence shown here is derived from an EMBL/GenBank/DDBJ whole genome shotgun (WGS) entry which is preliminary data.</text>
</comment>
<accession>A0ACA9R226</accession>
<organism evidence="1 2">
    <name type="scientific">Acaulospora colombiana</name>
    <dbReference type="NCBI Taxonomy" id="27376"/>
    <lineage>
        <taxon>Eukaryota</taxon>
        <taxon>Fungi</taxon>
        <taxon>Fungi incertae sedis</taxon>
        <taxon>Mucoromycota</taxon>
        <taxon>Glomeromycotina</taxon>
        <taxon>Glomeromycetes</taxon>
        <taxon>Diversisporales</taxon>
        <taxon>Acaulosporaceae</taxon>
        <taxon>Acaulospora</taxon>
    </lineage>
</organism>
<feature type="non-terminal residue" evidence="1">
    <location>
        <position position="1"/>
    </location>
</feature>
<reference evidence="1" key="1">
    <citation type="submission" date="2021-06" db="EMBL/GenBank/DDBJ databases">
        <authorList>
            <person name="Kallberg Y."/>
            <person name="Tangrot J."/>
            <person name="Rosling A."/>
        </authorList>
    </citation>
    <scope>NUCLEOTIDE SEQUENCE</scope>
    <source>
        <strain evidence="1">CL356</strain>
    </source>
</reference>
<feature type="non-terminal residue" evidence="1">
    <location>
        <position position="67"/>
    </location>
</feature>
<evidence type="ECO:0000313" key="1">
    <source>
        <dbReference type="EMBL" id="CAG8773420.1"/>
    </source>
</evidence>
<gene>
    <name evidence="1" type="ORF">ACOLOM_LOCUS13945</name>
</gene>
<proteinExistence type="predicted"/>
<keyword evidence="2" id="KW-1185">Reference proteome</keyword>